<sequence length="942" mass="103991">MSNPTTNIVVMDMPLRIRACFPTLISGDDDEAIQEGFVVTEVGKPATVKLRCYDKPFGSYHLRAPRTNQMPTHIFGKCLLNDAYSAFLPRVYKAPAVGSTITIDPVVTAGQLSIIKMYNYISADVHYIMHVPSPLGVGIYLHVFAPELDDTTVTRGVRFKPSSVNTIAFSLPWSNDLMMVPNTKPRFGQCGGSLRLRTVEDNSISTVSTPLSITVFCCVTNIKLAGFNMRDTDGKTVGGLNFAPQPRMTPPAGYFIQQGALQAEEQSDVPTTEEISAEGGLLASNLLDINATPLTPEVETLDPVSNTMPDTAHSMGDTGQVVTKWVDYKTILLQSPASLDWTDIIIDPYADAILRQAGEAISLAWRRNVWTSGSLDAGYLRTLVVQINIPRPPQISGTVEFIDSYNSSSRYLVSFGSRVDIPLIPVDFNGLVTSFTKPRDYNNPWLKTNRATVALRYRLVAFNRSADIADISIKIMLRTGFSVFQVPRKPLRNYSQDLQPLLTLLRDKFRSKDEAIMASMRYQSIDTQRAREAEERKARDEQRRKDMKAKPIDAEQHADFNPSGPTEPSQFITPYIGESPEHFTLQQDIGQNEDLNLDSFPVLLFSGEIPLNKVFVIPLNLSTIEDKFNDLGSENPITQKFLRYANLIPTGHGAFGPVIGSYTIHLRLPTTVAGELLHNCIPGDMVEEVASRALGLQSLASLAGTALASVGGPLVNGLVNTAAPILSSAIHAIGGNAVGTIADNVINGVTGVVSSALKPTPAEQSIQGSKPGAISGDIPISRFVQMVKYVKDNYVKDQVFPHLLIQARNFYDFAADKKIPISVFANMRSVKVERSIFDRSVYPEVSQLTDAVFIPLEGLSFLLENFVVNKSSWQENTTQNKNFKKFVLHINEVLSDPTLVNENISLNDILDKDISTYETMDISQIISRTKLYRWSVNYIGYR</sequence>
<proteinExistence type="predicted"/>
<feature type="compositionally biased region" description="Polar residues" evidence="1">
    <location>
        <begin position="563"/>
        <end position="572"/>
    </location>
</feature>
<feature type="compositionally biased region" description="Basic and acidic residues" evidence="1">
    <location>
        <begin position="528"/>
        <end position="558"/>
    </location>
</feature>
<organism evidence="2">
    <name type="scientific">Riboviria sp</name>
    <dbReference type="NCBI Taxonomy" id="2585031"/>
    <lineage>
        <taxon>Viruses</taxon>
        <taxon>Riboviria</taxon>
    </lineage>
</organism>
<name>A0A8K1WQB5_9VIRU</name>
<accession>A0A8K1WQB5</accession>
<protein>
    <submittedName>
        <fullName evidence="2">Uncharacterized protein</fullName>
    </submittedName>
</protein>
<dbReference type="EMBL" id="MW239193">
    <property type="protein sequence ID" value="UGO57137.1"/>
    <property type="molecule type" value="Genomic_RNA"/>
</dbReference>
<evidence type="ECO:0000313" key="2">
    <source>
        <dbReference type="EMBL" id="UGO57137.1"/>
    </source>
</evidence>
<evidence type="ECO:0000256" key="1">
    <source>
        <dbReference type="SAM" id="MobiDB-lite"/>
    </source>
</evidence>
<feature type="region of interest" description="Disordered" evidence="1">
    <location>
        <begin position="527"/>
        <end position="575"/>
    </location>
</feature>
<reference evidence="2" key="1">
    <citation type="submission" date="2020-11" db="EMBL/GenBank/DDBJ databases">
        <title>RNA virus dark matter in the feces of wild birds.</title>
        <authorList>
            <person name="Lu X."/>
            <person name="Yang X.S."/>
            <person name="Zhang W."/>
        </authorList>
    </citation>
    <scope>NUCLEOTIDE SEQUENCE</scope>
    <source>
        <strain evidence="2">BrownBrowrockpipit34con31</strain>
    </source>
</reference>